<dbReference type="InterPro" id="IPR055170">
    <property type="entry name" value="GFO_IDH_MocA-like_dom"/>
</dbReference>
<feature type="domain" description="Gfo/Idh/MocA-like oxidoreductase N-terminal" evidence="2">
    <location>
        <begin position="6"/>
        <end position="122"/>
    </location>
</feature>
<dbReference type="EMBL" id="JAGFOA010000001">
    <property type="protein sequence ID" value="MBO3662643.1"/>
    <property type="molecule type" value="Genomic_DNA"/>
</dbReference>
<dbReference type="SUPFAM" id="SSF55347">
    <property type="entry name" value="Glyceraldehyde-3-phosphate dehydrogenase-like, C-terminal domain"/>
    <property type="match status" value="1"/>
</dbReference>
<dbReference type="Gene3D" id="3.30.360.10">
    <property type="entry name" value="Dihydrodipicolinate Reductase, domain 2"/>
    <property type="match status" value="1"/>
</dbReference>
<accession>A0A939QH15</accession>
<evidence type="ECO:0000313" key="5">
    <source>
        <dbReference type="Proteomes" id="UP000680132"/>
    </source>
</evidence>
<dbReference type="InterPro" id="IPR052515">
    <property type="entry name" value="Gfo/Idh/MocA_Oxidoreductase"/>
</dbReference>
<dbReference type="GO" id="GO:0000166">
    <property type="term" value="F:nucleotide binding"/>
    <property type="evidence" value="ECO:0007669"/>
    <property type="project" value="InterPro"/>
</dbReference>
<dbReference type="SUPFAM" id="SSF51735">
    <property type="entry name" value="NAD(P)-binding Rossmann-fold domains"/>
    <property type="match status" value="1"/>
</dbReference>
<evidence type="ECO:0000256" key="1">
    <source>
        <dbReference type="ARBA" id="ARBA00023027"/>
    </source>
</evidence>
<comment type="caution">
    <text evidence="4">The sequence shown here is derived from an EMBL/GenBank/DDBJ whole genome shotgun (WGS) entry which is preliminary data.</text>
</comment>
<organism evidence="4 5">
    <name type="scientific">Microbacterium stercoris</name>
    <dbReference type="NCBI Taxonomy" id="2820289"/>
    <lineage>
        <taxon>Bacteria</taxon>
        <taxon>Bacillati</taxon>
        <taxon>Actinomycetota</taxon>
        <taxon>Actinomycetes</taxon>
        <taxon>Micrococcales</taxon>
        <taxon>Microbacteriaceae</taxon>
        <taxon>Microbacterium</taxon>
    </lineage>
</organism>
<feature type="domain" description="GFO/IDH/MocA-like oxidoreductase" evidence="3">
    <location>
        <begin position="135"/>
        <end position="254"/>
    </location>
</feature>
<dbReference type="PANTHER" id="PTHR43249:SF1">
    <property type="entry name" value="D-GLUCOSIDE 3-DEHYDROGENASE"/>
    <property type="match status" value="1"/>
</dbReference>
<evidence type="ECO:0000259" key="3">
    <source>
        <dbReference type="Pfam" id="PF22725"/>
    </source>
</evidence>
<dbReference type="PANTHER" id="PTHR43249">
    <property type="entry name" value="UDP-N-ACETYL-2-AMINO-2-DEOXY-D-GLUCURONATE OXIDASE"/>
    <property type="match status" value="1"/>
</dbReference>
<gene>
    <name evidence="4" type="ORF">J5V96_03855</name>
</gene>
<evidence type="ECO:0000313" key="4">
    <source>
        <dbReference type="EMBL" id="MBO3662643.1"/>
    </source>
</evidence>
<dbReference type="InterPro" id="IPR036291">
    <property type="entry name" value="NAD(P)-bd_dom_sf"/>
</dbReference>
<keyword evidence="1" id="KW-0520">NAD</keyword>
<protein>
    <submittedName>
        <fullName evidence="4">Gfo/Idh/MocA family oxidoreductase</fullName>
    </submittedName>
</protein>
<proteinExistence type="predicted"/>
<dbReference type="Gene3D" id="3.40.50.720">
    <property type="entry name" value="NAD(P)-binding Rossmann-like Domain"/>
    <property type="match status" value="1"/>
</dbReference>
<sequence>MDRSKLRVALVGTGAVAHLHAEGVAAFADAELVAVADRSAEAARAFALRWGDPEVFDDLEALLAAAHPDVLLICTPPSVHLAQARAAFAAGADVVVEKPPAASLEELDAMQDAADAAGRRLAFVFQQRSGSAAAHVHALLASGELGRPLFATCETLWHRDADYYAVPWRGKWQTEGGGTVLGHGIHQLDLLTHLLGDWESVEARLWRLARDTETEDAATATVAYANGAVASVSVSAVSPRQKSAVRIDCEQATVEVEHLYGHGHEHWRITPAPHVDPATAARWTALPADEVPSGHVALLAEVLAALRDGSALPAIATDAARIFGLVAALYASADADGAAVTPASIAAHPTHRASFRSRVIDRRP</sequence>
<dbReference type="Pfam" id="PF01408">
    <property type="entry name" value="GFO_IDH_MocA"/>
    <property type="match status" value="1"/>
</dbReference>
<dbReference type="Proteomes" id="UP000680132">
    <property type="component" value="Unassembled WGS sequence"/>
</dbReference>
<dbReference type="InterPro" id="IPR000683">
    <property type="entry name" value="Gfo/Idh/MocA-like_OxRdtase_N"/>
</dbReference>
<dbReference type="Pfam" id="PF22725">
    <property type="entry name" value="GFO_IDH_MocA_C3"/>
    <property type="match status" value="1"/>
</dbReference>
<evidence type="ECO:0000259" key="2">
    <source>
        <dbReference type="Pfam" id="PF01408"/>
    </source>
</evidence>
<dbReference type="AlphaFoldDB" id="A0A939QH15"/>
<keyword evidence="5" id="KW-1185">Reference proteome</keyword>
<reference evidence="4" key="1">
    <citation type="submission" date="2021-03" db="EMBL/GenBank/DDBJ databases">
        <title>Microbacterium sp. nov., a novel actinobacterium isolated from cow dung.</title>
        <authorList>
            <person name="Zhang L."/>
        </authorList>
    </citation>
    <scope>NUCLEOTIDE SEQUENCE</scope>
    <source>
        <strain evidence="4">NEAU-LLB</strain>
    </source>
</reference>
<dbReference type="RefSeq" id="WP_208500296.1">
    <property type="nucleotide sequence ID" value="NZ_JAGFOA010000001.1"/>
</dbReference>
<name>A0A939QH15_9MICO</name>